<dbReference type="PANTHER" id="PTHR12979">
    <property type="entry name" value="CCR4-NOT TRANSCRIPTION COMPLEX SUBUNIT 10"/>
    <property type="match status" value="1"/>
</dbReference>
<feature type="compositionally biased region" description="Acidic residues" evidence="1">
    <location>
        <begin position="192"/>
        <end position="204"/>
    </location>
</feature>
<reference evidence="2" key="1">
    <citation type="submission" date="2021-02" db="EMBL/GenBank/DDBJ databases">
        <authorList>
            <person name="Dougan E. K."/>
            <person name="Rhodes N."/>
            <person name="Thang M."/>
            <person name="Chan C."/>
        </authorList>
    </citation>
    <scope>NUCLEOTIDE SEQUENCE</scope>
</reference>
<feature type="compositionally biased region" description="Low complexity" evidence="1">
    <location>
        <begin position="205"/>
        <end position="214"/>
    </location>
</feature>
<evidence type="ECO:0000313" key="3">
    <source>
        <dbReference type="Proteomes" id="UP000604046"/>
    </source>
</evidence>
<dbReference type="PANTHER" id="PTHR12979:SF5">
    <property type="entry name" value="CCR4-NOT TRANSCRIPTION COMPLEX SUBUNIT 10"/>
    <property type="match status" value="1"/>
</dbReference>
<accession>A0A812PWR1</accession>
<dbReference type="GO" id="GO:0006402">
    <property type="term" value="P:mRNA catabolic process"/>
    <property type="evidence" value="ECO:0007669"/>
    <property type="project" value="TreeGrafter"/>
</dbReference>
<feature type="region of interest" description="Disordered" evidence="1">
    <location>
        <begin position="343"/>
        <end position="364"/>
    </location>
</feature>
<dbReference type="GO" id="GO:0030014">
    <property type="term" value="C:CCR4-NOT complex"/>
    <property type="evidence" value="ECO:0007669"/>
    <property type="project" value="InterPro"/>
</dbReference>
<dbReference type="EMBL" id="CAJNDS010002195">
    <property type="protein sequence ID" value="CAE7367335.1"/>
    <property type="molecule type" value="Genomic_DNA"/>
</dbReference>
<gene>
    <name evidence="2" type="primary">Cnot10</name>
    <name evidence="2" type="ORF">SNAT2548_LOCUS19967</name>
</gene>
<protein>
    <submittedName>
        <fullName evidence="2">Cnot10 protein</fullName>
    </submittedName>
</protein>
<comment type="caution">
    <text evidence="2">The sequence shown here is derived from an EMBL/GenBank/DDBJ whole genome shotgun (WGS) entry which is preliminary data.</text>
</comment>
<evidence type="ECO:0000313" key="2">
    <source>
        <dbReference type="EMBL" id="CAE7367335.1"/>
    </source>
</evidence>
<proteinExistence type="predicted"/>
<dbReference type="OrthoDB" id="444535at2759"/>
<feature type="region of interest" description="Disordered" evidence="1">
    <location>
        <begin position="192"/>
        <end position="219"/>
    </location>
</feature>
<organism evidence="2 3">
    <name type="scientific">Symbiodinium natans</name>
    <dbReference type="NCBI Taxonomy" id="878477"/>
    <lineage>
        <taxon>Eukaryota</taxon>
        <taxon>Sar</taxon>
        <taxon>Alveolata</taxon>
        <taxon>Dinophyceae</taxon>
        <taxon>Suessiales</taxon>
        <taxon>Symbiodiniaceae</taxon>
        <taxon>Symbiodinium</taxon>
    </lineage>
</organism>
<keyword evidence="3" id="KW-1185">Reference proteome</keyword>
<dbReference type="Proteomes" id="UP000604046">
    <property type="component" value="Unassembled WGS sequence"/>
</dbReference>
<sequence length="410" mass="46973">MSATNSAGDAFEAYTKGEFGTCGEYLEQIHNLKTAADVKVTHNILINDYFKAGCADPHNLLTLLTQAYERAREKEKKDKGKRKKEEDEEDGIREDDDLYVLRYNQALLCVQLRHYAQARQILEELFENIEPIDDFLAIKICFLLLEVVLLQKEPEQALQILNFLEKPNAFHSLLKPERKNLEAPACIEDEEVVEGETREEEEPAEAVAAAADAQQPEKPEGPLPSLVFGACLQRHGRAPDAISPIEFKFTCLTYKIRVHILCRSMKSAKKECKNAMEILEHDLAHVPLFWKEPQNHEARSLLHNHDWAKVTCLKAYLEYAKQNHRKAFRLLTLCRFNFAPPKPGDKSGAHKSGDDEVEDHMPTDFHPAQDDACSPLFYNNMGCIHFMMHKPNLAIYYFNKDWPHSFPQSP</sequence>
<dbReference type="AlphaFoldDB" id="A0A812PWR1"/>
<dbReference type="InterPro" id="IPR039740">
    <property type="entry name" value="CNOT10"/>
</dbReference>
<dbReference type="GO" id="GO:0017148">
    <property type="term" value="P:negative regulation of translation"/>
    <property type="evidence" value="ECO:0007669"/>
    <property type="project" value="TreeGrafter"/>
</dbReference>
<evidence type="ECO:0000256" key="1">
    <source>
        <dbReference type="SAM" id="MobiDB-lite"/>
    </source>
</evidence>
<name>A0A812PWR1_9DINO</name>